<sequence>MFDLLHEIKQTLSCNKLRTILTGIAVSWGIFMLIVLLGMSRGVSNSFNDSFMSTGTDQIMVWGGVTSKPHAGYKEGRRIKLKDKDVSKVAKENTAHVSMVSATLRNDSAVVSTSRDYTSGYTGATPDELAGNNLEMRAGRFINDADINEVRKVTVLPVKVARTLLGPDSTTYVGSRIDISGFSFLVVGIYYHDFRENVFIPFTTAKKLNGDSPDINQIKVTIKNVSTAVDGENVEQDIRNTLGEAHDFDPEDQSALWMWNRFVQFLSMSSVMNIMDMMVWLIGLLTMISGIVGVSNIMFVSVRERTHEIGIRRAIGAKPRSILTQIIAESVIITALFGYIGIFLGEVVCGILGFVFRDADAISNPGVDISIAIQVTVVLIIAGSLAGLFPALKALKIKPVEALRDE</sequence>
<evidence type="ECO:0000256" key="6">
    <source>
        <dbReference type="ARBA" id="ARBA00038076"/>
    </source>
</evidence>
<feature type="transmembrane region" description="Helical" evidence="7">
    <location>
        <begin position="20"/>
        <end position="39"/>
    </location>
</feature>
<dbReference type="AlphaFoldDB" id="A0A921E9E0"/>
<dbReference type="InterPro" id="IPR025857">
    <property type="entry name" value="MacB_PCD"/>
</dbReference>
<evidence type="ECO:0000256" key="5">
    <source>
        <dbReference type="ARBA" id="ARBA00023136"/>
    </source>
</evidence>
<accession>A0A921E9E0</accession>
<reference evidence="10" key="2">
    <citation type="submission" date="2021-09" db="EMBL/GenBank/DDBJ databases">
        <authorList>
            <person name="Gilroy R."/>
        </authorList>
    </citation>
    <scope>NUCLEOTIDE SEQUENCE</scope>
    <source>
        <strain evidence="10">4100</strain>
    </source>
</reference>
<comment type="subcellular location">
    <subcellularLocation>
        <location evidence="1">Cell membrane</location>
        <topology evidence="1">Multi-pass membrane protein</topology>
    </subcellularLocation>
</comment>
<evidence type="ECO:0000259" key="8">
    <source>
        <dbReference type="Pfam" id="PF02687"/>
    </source>
</evidence>
<dbReference type="Proteomes" id="UP000711407">
    <property type="component" value="Unassembled WGS sequence"/>
</dbReference>
<dbReference type="Pfam" id="PF12704">
    <property type="entry name" value="MacB_PCD"/>
    <property type="match status" value="1"/>
</dbReference>
<name>A0A921E9E0_9BACT</name>
<dbReference type="GO" id="GO:0022857">
    <property type="term" value="F:transmembrane transporter activity"/>
    <property type="evidence" value="ECO:0007669"/>
    <property type="project" value="TreeGrafter"/>
</dbReference>
<feature type="transmembrane region" description="Helical" evidence="7">
    <location>
        <begin position="371"/>
        <end position="392"/>
    </location>
</feature>
<evidence type="ECO:0000313" key="11">
    <source>
        <dbReference type="Proteomes" id="UP000711407"/>
    </source>
</evidence>
<dbReference type="InterPro" id="IPR003838">
    <property type="entry name" value="ABC3_permease_C"/>
</dbReference>
<evidence type="ECO:0000313" key="10">
    <source>
        <dbReference type="EMBL" id="HJE39575.1"/>
    </source>
</evidence>
<evidence type="ECO:0000256" key="3">
    <source>
        <dbReference type="ARBA" id="ARBA00022692"/>
    </source>
</evidence>
<dbReference type="EMBL" id="DYXT01000038">
    <property type="protein sequence ID" value="HJE39575.1"/>
    <property type="molecule type" value="Genomic_DNA"/>
</dbReference>
<feature type="domain" description="ABC3 transporter permease C-terminal" evidence="8">
    <location>
        <begin position="281"/>
        <end position="399"/>
    </location>
</feature>
<keyword evidence="3 7" id="KW-0812">Transmembrane</keyword>
<organism evidence="10 11">
    <name type="scientific">Candidatus Amulumruptor caecigallinarius</name>
    <dbReference type="NCBI Taxonomy" id="2109911"/>
    <lineage>
        <taxon>Bacteria</taxon>
        <taxon>Pseudomonadati</taxon>
        <taxon>Bacteroidota</taxon>
        <taxon>Bacteroidia</taxon>
        <taxon>Bacteroidales</taxon>
        <taxon>Muribaculaceae</taxon>
        <taxon>Candidatus Amulumruptor</taxon>
    </lineage>
</organism>
<evidence type="ECO:0000259" key="9">
    <source>
        <dbReference type="Pfam" id="PF12704"/>
    </source>
</evidence>
<protein>
    <submittedName>
        <fullName evidence="10">ABC transporter permease</fullName>
    </submittedName>
</protein>
<dbReference type="InterPro" id="IPR050250">
    <property type="entry name" value="Macrolide_Exporter_MacB"/>
</dbReference>
<reference evidence="10" key="1">
    <citation type="journal article" date="2021" name="PeerJ">
        <title>Extensive microbial diversity within the chicken gut microbiome revealed by metagenomics and culture.</title>
        <authorList>
            <person name="Gilroy R."/>
            <person name="Ravi A."/>
            <person name="Getino M."/>
            <person name="Pursley I."/>
            <person name="Horton D.L."/>
            <person name="Alikhan N.F."/>
            <person name="Baker D."/>
            <person name="Gharbi K."/>
            <person name="Hall N."/>
            <person name="Watson M."/>
            <person name="Adriaenssens E.M."/>
            <person name="Foster-Nyarko E."/>
            <person name="Jarju S."/>
            <person name="Secka A."/>
            <person name="Antonio M."/>
            <person name="Oren A."/>
            <person name="Chaudhuri R.R."/>
            <person name="La Ragione R."/>
            <person name="Hildebrand F."/>
            <person name="Pallen M.J."/>
        </authorList>
    </citation>
    <scope>NUCLEOTIDE SEQUENCE</scope>
    <source>
        <strain evidence="10">4100</strain>
    </source>
</reference>
<evidence type="ECO:0000256" key="7">
    <source>
        <dbReference type="SAM" id="Phobius"/>
    </source>
</evidence>
<keyword evidence="2" id="KW-1003">Cell membrane</keyword>
<evidence type="ECO:0000256" key="2">
    <source>
        <dbReference type="ARBA" id="ARBA00022475"/>
    </source>
</evidence>
<feature type="transmembrane region" description="Helical" evidence="7">
    <location>
        <begin position="323"/>
        <end position="356"/>
    </location>
</feature>
<proteinExistence type="inferred from homology"/>
<dbReference type="PANTHER" id="PTHR30572:SF4">
    <property type="entry name" value="ABC TRANSPORTER PERMEASE YTRF"/>
    <property type="match status" value="1"/>
</dbReference>
<feature type="domain" description="MacB-like periplasmic core" evidence="9">
    <location>
        <begin position="19"/>
        <end position="239"/>
    </location>
</feature>
<comment type="caution">
    <text evidence="10">The sequence shown here is derived from an EMBL/GenBank/DDBJ whole genome shotgun (WGS) entry which is preliminary data.</text>
</comment>
<dbReference type="Pfam" id="PF02687">
    <property type="entry name" value="FtsX"/>
    <property type="match status" value="1"/>
</dbReference>
<keyword evidence="5 7" id="KW-0472">Membrane</keyword>
<keyword evidence="4 7" id="KW-1133">Transmembrane helix</keyword>
<feature type="transmembrane region" description="Helical" evidence="7">
    <location>
        <begin position="277"/>
        <end position="302"/>
    </location>
</feature>
<dbReference type="GO" id="GO:0005886">
    <property type="term" value="C:plasma membrane"/>
    <property type="evidence" value="ECO:0007669"/>
    <property type="project" value="UniProtKB-SubCell"/>
</dbReference>
<dbReference type="PANTHER" id="PTHR30572">
    <property type="entry name" value="MEMBRANE COMPONENT OF TRANSPORTER-RELATED"/>
    <property type="match status" value="1"/>
</dbReference>
<evidence type="ECO:0000256" key="1">
    <source>
        <dbReference type="ARBA" id="ARBA00004651"/>
    </source>
</evidence>
<evidence type="ECO:0000256" key="4">
    <source>
        <dbReference type="ARBA" id="ARBA00022989"/>
    </source>
</evidence>
<gene>
    <name evidence="10" type="ORF">K8V47_07460</name>
</gene>
<comment type="similarity">
    <text evidence="6">Belongs to the ABC-4 integral membrane protein family.</text>
</comment>